<evidence type="ECO:0000313" key="2">
    <source>
        <dbReference type="EMBL" id="MCD1116462.1"/>
    </source>
</evidence>
<comment type="caution">
    <text evidence="2">The sequence shown here is derived from an EMBL/GenBank/DDBJ whole genome shotgun (WGS) entry which is preliminary data.</text>
</comment>
<dbReference type="Pfam" id="PF13643">
    <property type="entry name" value="DUF4145"/>
    <property type="match status" value="1"/>
</dbReference>
<dbReference type="AlphaFoldDB" id="A0A9Q3V1K4"/>
<dbReference type="Proteomes" id="UP001108025">
    <property type="component" value="Unassembled WGS sequence"/>
</dbReference>
<reference evidence="2" key="1">
    <citation type="submission" date="2021-11" db="EMBL/GenBank/DDBJ databases">
        <title>Description of novel Chryseobacterium species.</title>
        <authorList>
            <person name="Saticioglu I.B."/>
            <person name="Ay H."/>
            <person name="Altun S."/>
            <person name="Duman M."/>
        </authorList>
    </citation>
    <scope>NUCLEOTIDE SEQUENCE</scope>
    <source>
        <strain evidence="2">C-17</strain>
    </source>
</reference>
<sequence>MTSFCAFNDSTHHGTFHLVDHPENCPECHQKIIPIISSKRLSRKGDKTFVFLSCPNPKCEISFAAEYLKQHDHYLHYFSKIIKGNVIQEKFSEQIENLSPYFIKIYNEAYFAEQNNLLEICGVGYRKALEFLIKDYIITKNPHKEDLIKKLLLGKCINEFVEDLRLKETAKRAVWLGNDHTHYVKKWATKDLSDLKLLIKLSVNWVESEIMTETLINSMTE</sequence>
<protein>
    <submittedName>
        <fullName evidence="2">DUF4145 domain-containing protein</fullName>
    </submittedName>
</protein>
<feature type="domain" description="DUF4145" evidence="1">
    <location>
        <begin position="107"/>
        <end position="195"/>
    </location>
</feature>
<accession>A0A9Q3V1K4</accession>
<gene>
    <name evidence="2" type="ORF">LO744_06315</name>
</gene>
<dbReference type="EMBL" id="JAJNAY010000001">
    <property type="protein sequence ID" value="MCD1116462.1"/>
    <property type="molecule type" value="Genomic_DNA"/>
</dbReference>
<name>A0A9Q3V1K4_9FLAO</name>
<evidence type="ECO:0000313" key="3">
    <source>
        <dbReference type="Proteomes" id="UP001108025"/>
    </source>
</evidence>
<organism evidence="2 3">
    <name type="scientific">Chryseobacterium turcicum</name>
    <dbReference type="NCBI Taxonomy" id="2898076"/>
    <lineage>
        <taxon>Bacteria</taxon>
        <taxon>Pseudomonadati</taxon>
        <taxon>Bacteroidota</taxon>
        <taxon>Flavobacteriia</taxon>
        <taxon>Flavobacteriales</taxon>
        <taxon>Weeksellaceae</taxon>
        <taxon>Chryseobacterium group</taxon>
        <taxon>Chryseobacterium</taxon>
    </lineage>
</organism>
<dbReference type="InterPro" id="IPR025285">
    <property type="entry name" value="DUF4145"/>
</dbReference>
<dbReference type="RefSeq" id="WP_230667993.1">
    <property type="nucleotide sequence ID" value="NZ_JAJNAY010000001.1"/>
</dbReference>
<keyword evidence="3" id="KW-1185">Reference proteome</keyword>
<evidence type="ECO:0000259" key="1">
    <source>
        <dbReference type="Pfam" id="PF13643"/>
    </source>
</evidence>
<proteinExistence type="predicted"/>